<dbReference type="GeneID" id="34686874"/>
<accession>A0A0C7MTX7</accession>
<name>A0A0C7MTX7_9SACH</name>
<dbReference type="OrthoDB" id="3979966at2759"/>
<dbReference type="Proteomes" id="UP000054304">
    <property type="component" value="Unassembled WGS sequence"/>
</dbReference>
<sequence length="517" mass="59049">MEEKDLNLLQEMQERGHMRKLGHLENYFAACQRQDLYTNFSMFCEVTASFSRKELSSAVRAVCLDNPILLHTVIPRNEEDHSLKYYISDEHISKPVASHEYMRLLQKVDMSDILMNEQPEYASTVKEILELFETQSHRYTSEIFDVGSTVRIPYGDASKPNWRLLCLPGTSKDSFSNVLFFSNHCSSDASSAANFFKDVCFHLSNPRVHSAPDDVIFDYVTDYKGIGKLPVPIDDRVNYKPPLTYLPRLIGTGIVRKYLSYHSKGAVVSRVTKPDAGNRVHSYILNFTPAQVQQIREKIKAHDFNCTITPFLQTCWLVSMYKYGKIFSNSLWEWFIDMVVPMHTSQLLPDDPELRAMYRYGSNIGGSRYNLLVSSLNVRDDRNAFWSLVKYYSGVFHNAKVNNDYLYPLGALMLESVCGKTNVDKLVADDLIGLPREGVVLSNIGFVKPDPEMQRFRINDLYFAQTLGSLRHSFTLSACTTTNGGMNLVMCGALGTVQNKQDWIELCELFKDNVLTY</sequence>
<dbReference type="HOGENOM" id="CLU_043707_0_0_1"/>
<dbReference type="RefSeq" id="XP_022629590.1">
    <property type="nucleotide sequence ID" value="XM_022770963.1"/>
</dbReference>
<proteinExistence type="predicted"/>
<evidence type="ECO:0000313" key="2">
    <source>
        <dbReference type="Proteomes" id="UP000054304"/>
    </source>
</evidence>
<dbReference type="PANTHER" id="PTHR28037:SF1">
    <property type="entry name" value="ALCOHOL O-ACETYLTRANSFERASE 1-RELATED"/>
    <property type="match status" value="1"/>
</dbReference>
<reference evidence="1 2" key="1">
    <citation type="submission" date="2014-12" db="EMBL/GenBank/DDBJ databases">
        <authorList>
            <person name="Neuveglise Cecile"/>
        </authorList>
    </citation>
    <scope>NUCLEOTIDE SEQUENCE [LARGE SCALE GENOMIC DNA]</scope>
    <source>
        <strain evidence="1 2">CBS 12615</strain>
    </source>
</reference>
<dbReference type="AlphaFoldDB" id="A0A0C7MTX7"/>
<dbReference type="InterPro" id="IPR010828">
    <property type="entry name" value="Atf2/Sli1-like"/>
</dbReference>
<protein>
    <submittedName>
        <fullName evidence="1">LALA0S08e00936g1_1</fullName>
    </submittedName>
</protein>
<gene>
    <name evidence="1" type="ORF">LALA0_S08e00936g</name>
</gene>
<dbReference type="Pfam" id="PF07247">
    <property type="entry name" value="AATase"/>
    <property type="match status" value="1"/>
</dbReference>
<organism evidence="1 2">
    <name type="scientific">Lachancea lanzarotensis</name>
    <dbReference type="NCBI Taxonomy" id="1245769"/>
    <lineage>
        <taxon>Eukaryota</taxon>
        <taxon>Fungi</taxon>
        <taxon>Dikarya</taxon>
        <taxon>Ascomycota</taxon>
        <taxon>Saccharomycotina</taxon>
        <taxon>Saccharomycetes</taxon>
        <taxon>Saccharomycetales</taxon>
        <taxon>Saccharomycetaceae</taxon>
        <taxon>Lachancea</taxon>
    </lineage>
</organism>
<evidence type="ECO:0000313" key="1">
    <source>
        <dbReference type="EMBL" id="CEP63373.1"/>
    </source>
</evidence>
<dbReference type="InterPro" id="IPR052058">
    <property type="entry name" value="Alcohol_O-acetyltransferase"/>
</dbReference>
<dbReference type="EMBL" id="LN736367">
    <property type="protein sequence ID" value="CEP63373.1"/>
    <property type="molecule type" value="Genomic_DNA"/>
</dbReference>
<keyword evidence="2" id="KW-1185">Reference proteome</keyword>
<dbReference type="GO" id="GO:0008080">
    <property type="term" value="F:N-acetyltransferase activity"/>
    <property type="evidence" value="ECO:0007669"/>
    <property type="project" value="TreeGrafter"/>
</dbReference>
<dbReference type="STRING" id="1245769.A0A0C7MTX7"/>
<dbReference type="PANTHER" id="PTHR28037">
    <property type="entry name" value="ALCOHOL O-ACETYLTRANSFERASE 1-RELATED"/>
    <property type="match status" value="1"/>
</dbReference>